<dbReference type="Proteomes" id="UP000682877">
    <property type="component" value="Chromosome 1"/>
</dbReference>
<protein>
    <submittedName>
        <fullName evidence="2">Uncharacterized protein</fullName>
    </submittedName>
</protein>
<keyword evidence="3" id="KW-1185">Reference proteome</keyword>
<keyword evidence="1" id="KW-0812">Transmembrane</keyword>
<gene>
    <name evidence="2" type="ORF">AARE701A_LOCUS3489</name>
</gene>
<feature type="transmembrane region" description="Helical" evidence="1">
    <location>
        <begin position="59"/>
        <end position="80"/>
    </location>
</feature>
<reference evidence="2" key="1">
    <citation type="submission" date="2021-01" db="EMBL/GenBank/DDBJ databases">
        <authorList>
            <person name="Bezrukov I."/>
        </authorList>
    </citation>
    <scope>NUCLEOTIDE SEQUENCE</scope>
</reference>
<keyword evidence="1" id="KW-1133">Transmembrane helix</keyword>
<evidence type="ECO:0000313" key="3">
    <source>
        <dbReference type="Proteomes" id="UP000682877"/>
    </source>
</evidence>
<evidence type="ECO:0000256" key="1">
    <source>
        <dbReference type="SAM" id="Phobius"/>
    </source>
</evidence>
<feature type="transmembrane region" description="Helical" evidence="1">
    <location>
        <begin position="20"/>
        <end position="39"/>
    </location>
</feature>
<sequence length="206" mass="22890">MSEKEARMIIEGVNCGKTRWIYRGIAMLASVVWLTRFSVELLWPSLCSSWSTWKEESWAVVLVFAAPFLHSAGLVVRSFYVPVPVPTSHNSGDWSGLVGIAMVTVCGISHYIHTIEGCIYGFSLVAGLLAAMQLSWPPKDVSVQQVVYTDFLLCLVAYLGYQRPFWLACVFVAALILVNTLLFQGLLFLHTKPPEEDTSLVSDLNV</sequence>
<dbReference type="AlphaFoldDB" id="A0A8S1ZJ39"/>
<feature type="transmembrane region" description="Helical" evidence="1">
    <location>
        <begin position="92"/>
        <end position="113"/>
    </location>
</feature>
<keyword evidence="1" id="KW-0472">Membrane</keyword>
<dbReference type="EMBL" id="LR999451">
    <property type="protein sequence ID" value="CAE5960023.1"/>
    <property type="molecule type" value="Genomic_DNA"/>
</dbReference>
<organism evidence="2 3">
    <name type="scientific">Arabidopsis arenosa</name>
    <name type="common">Sand rock-cress</name>
    <name type="synonym">Cardaminopsis arenosa</name>
    <dbReference type="NCBI Taxonomy" id="38785"/>
    <lineage>
        <taxon>Eukaryota</taxon>
        <taxon>Viridiplantae</taxon>
        <taxon>Streptophyta</taxon>
        <taxon>Embryophyta</taxon>
        <taxon>Tracheophyta</taxon>
        <taxon>Spermatophyta</taxon>
        <taxon>Magnoliopsida</taxon>
        <taxon>eudicotyledons</taxon>
        <taxon>Gunneridae</taxon>
        <taxon>Pentapetalae</taxon>
        <taxon>rosids</taxon>
        <taxon>malvids</taxon>
        <taxon>Brassicales</taxon>
        <taxon>Brassicaceae</taxon>
        <taxon>Camelineae</taxon>
        <taxon>Arabidopsis</taxon>
    </lineage>
</organism>
<accession>A0A8S1ZJ39</accession>
<evidence type="ECO:0000313" key="2">
    <source>
        <dbReference type="EMBL" id="CAE5960023.1"/>
    </source>
</evidence>
<proteinExistence type="predicted"/>
<feature type="transmembrane region" description="Helical" evidence="1">
    <location>
        <begin position="165"/>
        <end position="189"/>
    </location>
</feature>
<feature type="transmembrane region" description="Helical" evidence="1">
    <location>
        <begin position="143"/>
        <end position="159"/>
    </location>
</feature>
<name>A0A8S1ZJ39_ARAAE</name>